<keyword evidence="1" id="KW-0812">Transmembrane</keyword>
<evidence type="ECO:0000313" key="3">
    <source>
        <dbReference type="Proteomes" id="UP000615446"/>
    </source>
</evidence>
<feature type="transmembrane region" description="Helical" evidence="1">
    <location>
        <begin position="149"/>
        <end position="168"/>
    </location>
</feature>
<organism evidence="2 3">
    <name type="scientific">Rhizophagus clarus</name>
    <dbReference type="NCBI Taxonomy" id="94130"/>
    <lineage>
        <taxon>Eukaryota</taxon>
        <taxon>Fungi</taxon>
        <taxon>Fungi incertae sedis</taxon>
        <taxon>Mucoromycota</taxon>
        <taxon>Glomeromycotina</taxon>
        <taxon>Glomeromycetes</taxon>
        <taxon>Glomerales</taxon>
        <taxon>Glomeraceae</taxon>
        <taxon>Rhizophagus</taxon>
    </lineage>
</organism>
<keyword evidence="1" id="KW-0472">Membrane</keyword>
<dbReference type="Proteomes" id="UP000615446">
    <property type="component" value="Unassembled WGS sequence"/>
</dbReference>
<protein>
    <submittedName>
        <fullName evidence="2">Uncharacterized protein</fullName>
    </submittedName>
</protein>
<reference evidence="2" key="1">
    <citation type="submission" date="2019-10" db="EMBL/GenBank/DDBJ databases">
        <title>Conservation and host-specific expression of non-tandemly repeated heterogenous ribosome RNA gene in arbuscular mycorrhizal fungi.</title>
        <authorList>
            <person name="Maeda T."/>
            <person name="Kobayashi Y."/>
            <person name="Nakagawa T."/>
            <person name="Ezawa T."/>
            <person name="Yamaguchi K."/>
            <person name="Bino T."/>
            <person name="Nishimoto Y."/>
            <person name="Shigenobu S."/>
            <person name="Kawaguchi M."/>
        </authorList>
    </citation>
    <scope>NUCLEOTIDE SEQUENCE</scope>
    <source>
        <strain evidence="2">HR1</strain>
    </source>
</reference>
<sequence length="174" mass="19711">MIIRTRIACPCKLAKAFTTDTFHPGPVENKMTHQLIHLIESKYNTRFIGQQCNQKWRNIIRDYKIVVELGESLRKPKNMRDPNGKDSKALDPGAIPEMGVWDCSKRDPHLSKPTYPYYPTTGCGLGLIEFVIDFQVFFNLATIPAQAGYIPAMPVTIILVLLSLLTFITSNKRS</sequence>
<dbReference type="EMBL" id="BLAL01000047">
    <property type="protein sequence ID" value="GES80064.1"/>
    <property type="molecule type" value="Genomic_DNA"/>
</dbReference>
<proteinExistence type="predicted"/>
<gene>
    <name evidence="2" type="ORF">RCL2_000736100</name>
</gene>
<name>A0A8H3L3Q1_9GLOM</name>
<comment type="caution">
    <text evidence="2">The sequence shown here is derived from an EMBL/GenBank/DDBJ whole genome shotgun (WGS) entry which is preliminary data.</text>
</comment>
<accession>A0A8H3L3Q1</accession>
<feature type="transmembrane region" description="Helical" evidence="1">
    <location>
        <begin position="115"/>
        <end position="137"/>
    </location>
</feature>
<evidence type="ECO:0000256" key="1">
    <source>
        <dbReference type="SAM" id="Phobius"/>
    </source>
</evidence>
<keyword evidence="1" id="KW-1133">Transmembrane helix</keyword>
<dbReference type="AlphaFoldDB" id="A0A8H3L3Q1"/>
<evidence type="ECO:0000313" key="2">
    <source>
        <dbReference type="EMBL" id="GES80064.1"/>
    </source>
</evidence>